<comment type="catalytic activity">
    <reaction evidence="1">
        <text>Hydrolyzes the link between N-acetylmuramoyl residues and L-amino acid residues in certain cell-wall glycopeptides.</text>
        <dbReference type="EC" id="3.5.1.28"/>
    </reaction>
</comment>
<keyword evidence="3" id="KW-0378">Hydrolase</keyword>
<dbReference type="EMBL" id="VSSQ01003193">
    <property type="protein sequence ID" value="MPM19526.1"/>
    <property type="molecule type" value="Genomic_DNA"/>
</dbReference>
<sequence>MSDTENYGIGCGDIPVGELSQEIGPVSMKTQLGTLALGINTGYPASPENYTKCSNRTIKYIVIHYVGTNGTAYSVAKYWQTAGRNSSAHFVVGLAKENGQIYQMVDPENKAWHCGTTGTYYHAECRNANSIGIETACHNDTSDVSASSPDWYFDDVTVDKLAQLVKYLMEKYGIGPEQVIRHYDVTHKTCPAMWVHNEAGWTDFKARIAKDDGMKTLVSSVAGKIGLSSSAYWVNVLSGEAVPRAEYVAALFEKVCAAKGAAYSFSAADNILDLNSDDYWKAVLTGTQAASTSAMKALFRKIDTFLGG</sequence>
<protein>
    <recommendedName>
        <fullName evidence="2">N-acetylmuramoyl-L-alanine amidase</fullName>
        <ecNumber evidence="2">3.5.1.28</ecNumber>
    </recommendedName>
</protein>
<dbReference type="InterPro" id="IPR002502">
    <property type="entry name" value="Amidase_domain"/>
</dbReference>
<dbReference type="InterPro" id="IPR036505">
    <property type="entry name" value="Amidase/PGRP_sf"/>
</dbReference>
<evidence type="ECO:0000256" key="1">
    <source>
        <dbReference type="ARBA" id="ARBA00001561"/>
    </source>
</evidence>
<comment type="caution">
    <text evidence="6">The sequence shown here is derived from an EMBL/GenBank/DDBJ whole genome shotgun (WGS) entry which is preliminary data.</text>
</comment>
<accession>A0A644XTI4</accession>
<evidence type="ECO:0000256" key="4">
    <source>
        <dbReference type="ARBA" id="ARBA00023316"/>
    </source>
</evidence>
<reference evidence="6" key="1">
    <citation type="submission" date="2019-08" db="EMBL/GenBank/DDBJ databases">
        <authorList>
            <person name="Kucharzyk K."/>
            <person name="Murdoch R.W."/>
            <person name="Higgins S."/>
            <person name="Loffler F."/>
        </authorList>
    </citation>
    <scope>NUCLEOTIDE SEQUENCE</scope>
</reference>
<name>A0A644XTI4_9ZZZZ</name>
<feature type="domain" description="N-acetylmuramoyl-L-alanine amidase" evidence="5">
    <location>
        <begin position="46"/>
        <end position="208"/>
    </location>
</feature>
<dbReference type="PANTHER" id="PTHR30417:SF1">
    <property type="entry name" value="N-ACETYLMURAMOYL-L-ALANINE AMIDASE AMID"/>
    <property type="match status" value="1"/>
</dbReference>
<dbReference type="InterPro" id="IPR051206">
    <property type="entry name" value="NAMLAA_amidase_2"/>
</dbReference>
<dbReference type="AlphaFoldDB" id="A0A644XTI4"/>
<evidence type="ECO:0000256" key="2">
    <source>
        <dbReference type="ARBA" id="ARBA00011901"/>
    </source>
</evidence>
<dbReference type="Pfam" id="PF01510">
    <property type="entry name" value="Amidase_2"/>
    <property type="match status" value="1"/>
</dbReference>
<organism evidence="6">
    <name type="scientific">bioreactor metagenome</name>
    <dbReference type="NCBI Taxonomy" id="1076179"/>
    <lineage>
        <taxon>unclassified sequences</taxon>
        <taxon>metagenomes</taxon>
        <taxon>ecological metagenomes</taxon>
    </lineage>
</organism>
<dbReference type="GO" id="GO:0009253">
    <property type="term" value="P:peptidoglycan catabolic process"/>
    <property type="evidence" value="ECO:0007669"/>
    <property type="project" value="InterPro"/>
</dbReference>
<evidence type="ECO:0000313" key="6">
    <source>
        <dbReference type="EMBL" id="MPM19526.1"/>
    </source>
</evidence>
<dbReference type="GO" id="GO:0008745">
    <property type="term" value="F:N-acetylmuramoyl-L-alanine amidase activity"/>
    <property type="evidence" value="ECO:0007669"/>
    <property type="project" value="UniProtKB-EC"/>
</dbReference>
<dbReference type="EC" id="3.5.1.28" evidence="2"/>
<gene>
    <name evidence="6" type="ORF">SDC9_65952</name>
</gene>
<dbReference type="GO" id="GO:0009254">
    <property type="term" value="P:peptidoglycan turnover"/>
    <property type="evidence" value="ECO:0007669"/>
    <property type="project" value="TreeGrafter"/>
</dbReference>
<dbReference type="PANTHER" id="PTHR30417">
    <property type="entry name" value="N-ACETYLMURAMOYL-L-ALANINE AMIDASE AMID"/>
    <property type="match status" value="1"/>
</dbReference>
<evidence type="ECO:0000259" key="5">
    <source>
        <dbReference type="SMART" id="SM00644"/>
    </source>
</evidence>
<keyword evidence="4" id="KW-0961">Cell wall biogenesis/degradation</keyword>
<dbReference type="SMART" id="SM00644">
    <property type="entry name" value="Ami_2"/>
    <property type="match status" value="1"/>
</dbReference>
<evidence type="ECO:0000256" key="3">
    <source>
        <dbReference type="ARBA" id="ARBA00022801"/>
    </source>
</evidence>
<dbReference type="Gene3D" id="3.40.80.10">
    <property type="entry name" value="Peptidoglycan recognition protein-like"/>
    <property type="match status" value="1"/>
</dbReference>
<dbReference type="GO" id="GO:0071555">
    <property type="term" value="P:cell wall organization"/>
    <property type="evidence" value="ECO:0007669"/>
    <property type="project" value="UniProtKB-KW"/>
</dbReference>
<dbReference type="CDD" id="cd06583">
    <property type="entry name" value="PGRP"/>
    <property type="match status" value="1"/>
</dbReference>
<proteinExistence type="predicted"/>
<dbReference type="SUPFAM" id="SSF55846">
    <property type="entry name" value="N-acetylmuramoyl-L-alanine amidase-like"/>
    <property type="match status" value="1"/>
</dbReference>